<dbReference type="InterPro" id="IPR036396">
    <property type="entry name" value="Cyt_P450_sf"/>
</dbReference>
<reference evidence="4" key="1">
    <citation type="submission" date="2023-07" db="EMBL/GenBank/DDBJ databases">
        <authorList>
            <consortium name="AG Swart"/>
            <person name="Singh M."/>
            <person name="Singh A."/>
            <person name="Seah K."/>
            <person name="Emmerich C."/>
        </authorList>
    </citation>
    <scope>NUCLEOTIDE SEQUENCE</scope>
    <source>
        <strain evidence="4">DP1</strain>
    </source>
</reference>
<dbReference type="PANTHER" id="PTHR24305:SF166">
    <property type="entry name" value="CYTOCHROME P450 12A4, MITOCHONDRIAL-RELATED"/>
    <property type="match status" value="1"/>
</dbReference>
<organism evidence="4 5">
    <name type="scientific">Euplotes crassus</name>
    <dbReference type="NCBI Taxonomy" id="5936"/>
    <lineage>
        <taxon>Eukaryota</taxon>
        <taxon>Sar</taxon>
        <taxon>Alveolata</taxon>
        <taxon>Ciliophora</taxon>
        <taxon>Intramacronucleata</taxon>
        <taxon>Spirotrichea</taxon>
        <taxon>Hypotrichia</taxon>
        <taxon>Euplotida</taxon>
        <taxon>Euplotidae</taxon>
        <taxon>Moneuplotes</taxon>
    </lineage>
</organism>
<dbReference type="PRINTS" id="PR00463">
    <property type="entry name" value="EP450I"/>
</dbReference>
<keyword evidence="5" id="KW-1185">Reference proteome</keyword>
<keyword evidence="3" id="KW-0812">Transmembrane</keyword>
<dbReference type="InterPro" id="IPR001128">
    <property type="entry name" value="Cyt_P450"/>
</dbReference>
<dbReference type="EMBL" id="CAMPGE010007287">
    <property type="protein sequence ID" value="CAI2366208.1"/>
    <property type="molecule type" value="Genomic_DNA"/>
</dbReference>
<evidence type="ECO:0000256" key="1">
    <source>
        <dbReference type="ARBA" id="ARBA00010617"/>
    </source>
</evidence>
<dbReference type="GO" id="GO:0016705">
    <property type="term" value="F:oxidoreductase activity, acting on paired donors, with incorporation or reduction of molecular oxygen"/>
    <property type="evidence" value="ECO:0007669"/>
    <property type="project" value="InterPro"/>
</dbReference>
<keyword evidence="3" id="KW-1133">Transmembrane helix</keyword>
<dbReference type="Gene3D" id="1.10.630.10">
    <property type="entry name" value="Cytochrome P450"/>
    <property type="match status" value="1"/>
</dbReference>
<feature type="binding site" description="axial binding residue" evidence="2">
    <location>
        <position position="467"/>
    </location>
    <ligand>
        <name>heme</name>
        <dbReference type="ChEBI" id="CHEBI:30413"/>
    </ligand>
    <ligandPart>
        <name>Fe</name>
        <dbReference type="ChEBI" id="CHEBI:18248"/>
    </ligandPart>
</feature>
<proteinExistence type="inferred from homology"/>
<evidence type="ECO:0000256" key="3">
    <source>
        <dbReference type="SAM" id="Phobius"/>
    </source>
</evidence>
<dbReference type="GO" id="GO:0020037">
    <property type="term" value="F:heme binding"/>
    <property type="evidence" value="ECO:0007669"/>
    <property type="project" value="InterPro"/>
</dbReference>
<comment type="similarity">
    <text evidence="1">Belongs to the cytochrome P450 family.</text>
</comment>
<evidence type="ECO:0000313" key="4">
    <source>
        <dbReference type="EMBL" id="CAI2366208.1"/>
    </source>
</evidence>
<dbReference type="AlphaFoldDB" id="A0AAD1XBX1"/>
<evidence type="ECO:0008006" key="6">
    <source>
        <dbReference type="Google" id="ProtNLM"/>
    </source>
</evidence>
<dbReference type="GO" id="GO:0004497">
    <property type="term" value="F:monooxygenase activity"/>
    <property type="evidence" value="ECO:0007669"/>
    <property type="project" value="InterPro"/>
</dbReference>
<comment type="cofactor">
    <cofactor evidence="2">
        <name>heme</name>
        <dbReference type="ChEBI" id="CHEBI:30413"/>
    </cofactor>
</comment>
<keyword evidence="3" id="KW-0472">Membrane</keyword>
<dbReference type="CDD" id="cd00302">
    <property type="entry name" value="cytochrome_P450"/>
    <property type="match status" value="1"/>
</dbReference>
<name>A0AAD1XBX1_EUPCR</name>
<keyword evidence="2" id="KW-0349">Heme</keyword>
<gene>
    <name evidence="4" type="ORF">ECRASSUSDP1_LOCUS7479</name>
</gene>
<dbReference type="Proteomes" id="UP001295684">
    <property type="component" value="Unassembled WGS sequence"/>
</dbReference>
<dbReference type="Pfam" id="PF00067">
    <property type="entry name" value="p450"/>
    <property type="match status" value="1"/>
</dbReference>
<dbReference type="InterPro" id="IPR050121">
    <property type="entry name" value="Cytochrome_P450_monoxygenase"/>
</dbReference>
<dbReference type="PRINTS" id="PR00385">
    <property type="entry name" value="P450"/>
</dbReference>
<protein>
    <recommendedName>
        <fullName evidence="6">Cytochrome P450</fullName>
    </recommendedName>
</protein>
<keyword evidence="2" id="KW-0479">Metal-binding</keyword>
<dbReference type="PANTHER" id="PTHR24305">
    <property type="entry name" value="CYTOCHROME P450"/>
    <property type="match status" value="1"/>
</dbReference>
<evidence type="ECO:0000256" key="2">
    <source>
        <dbReference type="PIRSR" id="PIRSR602401-1"/>
    </source>
</evidence>
<dbReference type="InterPro" id="IPR002401">
    <property type="entry name" value="Cyt_P450_E_grp-I"/>
</dbReference>
<keyword evidence="2" id="KW-0408">Iron</keyword>
<accession>A0AAD1XBX1</accession>
<comment type="caution">
    <text evidence="4">The sequence shown here is derived from an EMBL/GenBank/DDBJ whole genome shotgun (WGS) entry which is preliminary data.</text>
</comment>
<evidence type="ECO:0000313" key="5">
    <source>
        <dbReference type="Proteomes" id="UP001295684"/>
    </source>
</evidence>
<feature type="transmembrane region" description="Helical" evidence="3">
    <location>
        <begin position="12"/>
        <end position="30"/>
    </location>
</feature>
<dbReference type="GO" id="GO:0005506">
    <property type="term" value="F:iron ion binding"/>
    <property type="evidence" value="ECO:0007669"/>
    <property type="project" value="InterPro"/>
</dbReference>
<dbReference type="SUPFAM" id="SSF48264">
    <property type="entry name" value="Cytochrome P450"/>
    <property type="match status" value="1"/>
</dbReference>
<sequence>MWSDLCWGLMKSLVGLGLGFGLYMAYLVIVKPLMFRKRFGEYSNVYVSEKFYPLVGDMNNEMQCIKEGKVHYSHYAERAEIVTKYDLQAKMEGIEPTIILISNEACKQFCNFMPNSIDRINNRKGFSEMLAYSMTVNSSTPVTMQRRKNFSSWVGLNSASKYIPRMIECCQETLDEMNSEEKSNLLHQINKLTFDVFTKILFGSDVEALVTKLYPYENPDGIIEDVTLREFLIRLSIKYADQLYNPITFIFPFFAKQKLINPYKRDYKNLQVFRAALSKILSTSQDKSTIGNKFFKAPGLSEDEGLDDLFSVMVGGTETTAHAMVSCLYFLKKYPHTLKKFREELVKCGFKKDCDYSKQYTVENIQNCTYLNSLVRETLRRDTVVPSGGDYSTNENIEICGVPIPKGTKLKPDLVSNHFAESQWLEPFEFVPERHDIESDFYKKSREAGKVEDVYSRRSFAHGKRNCPGQSFAIMQLKVVMAFFATHMEYSFEQKDLETEGIGFGLGSQFCPTISVSRI</sequence>